<organism evidence="2 3">
    <name type="scientific">Paenibacillus mucilaginosus (strain KNP414)</name>
    <dbReference type="NCBI Taxonomy" id="1036673"/>
    <lineage>
        <taxon>Bacteria</taxon>
        <taxon>Bacillati</taxon>
        <taxon>Bacillota</taxon>
        <taxon>Bacilli</taxon>
        <taxon>Bacillales</taxon>
        <taxon>Paenibacillaceae</taxon>
        <taxon>Paenibacillus</taxon>
    </lineage>
</organism>
<reference evidence="3" key="1">
    <citation type="submission" date="2011-06" db="EMBL/GenBank/DDBJ databases">
        <title>Complete genome sequence of Paenibacillus mucilaginosus KNP414.</title>
        <authorList>
            <person name="Wang J."/>
            <person name="Hu S."/>
            <person name="Hu X."/>
            <person name="Zhang B."/>
            <person name="Dong D."/>
            <person name="Zhang S."/>
            <person name="Zhao K."/>
            <person name="Wu D."/>
        </authorList>
    </citation>
    <scope>NUCLEOTIDE SEQUENCE [LARGE SCALE GENOMIC DNA]</scope>
    <source>
        <strain evidence="3">KNP414</strain>
    </source>
</reference>
<evidence type="ECO:0000313" key="2">
    <source>
        <dbReference type="EMBL" id="AEI41096.1"/>
    </source>
</evidence>
<dbReference type="HOGENOM" id="CLU_612294_0_0_9"/>
<sequence length="447" mass="51058">MPRGKKTQDAGKAGTQQKSLAGKLIRELEMKGEETEAASSIDEQDTKPRSNTKPKVKSSIIRLADKAEAMAEKLIRQIEQSTNPDDVTSVEDLLKESASKLDSTKSYLTKDITEASVYLLQKLSQIVSETSSVVDNLSLTKNQYARQIIKLAKEMRERKKTQPMELNLMASNPFFTGIPNSYKEKVKETGLAEVVKNGTKTLEYQNSEGLYLSEFDKRVFTALTSIWVDQNCKQIFKFTEFELLRRLEMNPKGGMQHKRVRDSLRALTTTQIVIKEFYEKKNANRIVTSKFHLVASETTIEEYSKDDGKLQSREYQFQFADQIRQSFQDGYTTLISLGILDTLNTKTSRELYQLLCTIRDMAPQEQFKYTVEAGAFDVSLTEISEYMHLANNEYDNRRNILKACEELKEVYVLQDYVKLGTGRSCSAIRFYPGTLLKKEEVKVLTQG</sequence>
<gene>
    <name evidence="2" type="ordered locus">KNP414_02535</name>
</gene>
<feature type="compositionally biased region" description="Basic and acidic residues" evidence="1">
    <location>
        <begin position="24"/>
        <end position="34"/>
    </location>
</feature>
<dbReference type="KEGG" id="pms:KNP414_02535"/>
<protein>
    <submittedName>
        <fullName evidence="2">Uncharacterized protein</fullName>
    </submittedName>
</protein>
<dbReference type="Proteomes" id="UP000006620">
    <property type="component" value="Chromosome"/>
</dbReference>
<dbReference type="AlphaFoldDB" id="F8FAK7"/>
<evidence type="ECO:0000313" key="3">
    <source>
        <dbReference type="Proteomes" id="UP000006620"/>
    </source>
</evidence>
<accession>F8FAK7</accession>
<evidence type="ECO:0000256" key="1">
    <source>
        <dbReference type="SAM" id="MobiDB-lite"/>
    </source>
</evidence>
<name>F8FAK7_PAEMK</name>
<proteinExistence type="predicted"/>
<dbReference type="PATRIC" id="fig|1036673.3.peg.2295"/>
<dbReference type="EMBL" id="CP002869">
    <property type="protein sequence ID" value="AEI41096.1"/>
    <property type="molecule type" value="Genomic_DNA"/>
</dbReference>
<reference evidence="2 3" key="2">
    <citation type="journal article" date="2013" name="Genome Announc.">
        <title>Genome Sequence of Growth-Improving Paenibacillus mucilaginosus Strain KNP414.</title>
        <authorList>
            <person name="Lu J.J."/>
            <person name="Wang J.F."/>
            <person name="Hu X.F."/>
        </authorList>
    </citation>
    <scope>NUCLEOTIDE SEQUENCE [LARGE SCALE GENOMIC DNA]</scope>
    <source>
        <strain evidence="2 3">KNP414</strain>
    </source>
</reference>
<feature type="region of interest" description="Disordered" evidence="1">
    <location>
        <begin position="1"/>
        <end position="59"/>
    </location>
</feature>